<evidence type="ECO:0000256" key="1">
    <source>
        <dbReference type="SAM" id="Coils"/>
    </source>
</evidence>
<protein>
    <recommendedName>
        <fullName evidence="3">RYYR-CCHC domain-containing protein</fullName>
    </recommendedName>
</protein>
<proteinExistence type="predicted"/>
<dbReference type="OrthoDB" id="5822780at2759"/>
<reference evidence="4 5" key="1">
    <citation type="submission" date="2014-11" db="EMBL/GenBank/DDBJ databases">
        <title>Genetic blueprint of the zoonotic pathogen Toxocara canis.</title>
        <authorList>
            <person name="Zhu X.-Q."/>
            <person name="Korhonen P.K."/>
            <person name="Cai H."/>
            <person name="Young N.D."/>
            <person name="Nejsum P."/>
            <person name="von Samson-Himmelstjerna G."/>
            <person name="Boag P.R."/>
            <person name="Tan P."/>
            <person name="Li Q."/>
            <person name="Min J."/>
            <person name="Yang Y."/>
            <person name="Wang X."/>
            <person name="Fang X."/>
            <person name="Hall R.S."/>
            <person name="Hofmann A."/>
            <person name="Sternberg P.W."/>
            <person name="Jex A.R."/>
            <person name="Gasser R.B."/>
        </authorList>
    </citation>
    <scope>NUCLEOTIDE SEQUENCE [LARGE SCALE GENOMIC DNA]</scope>
    <source>
        <strain evidence="4">PN_DK_2014</strain>
    </source>
</reference>
<keyword evidence="1" id="KW-0175">Coiled coil</keyword>
<gene>
    <name evidence="4" type="ORF">Tcan_05475</name>
</gene>
<dbReference type="Pfam" id="PF23674">
    <property type="entry name" value="RYYR-CCHC"/>
    <property type="match status" value="1"/>
</dbReference>
<feature type="compositionally biased region" description="Polar residues" evidence="2">
    <location>
        <begin position="70"/>
        <end position="87"/>
    </location>
</feature>
<feature type="region of interest" description="Disordered" evidence="2">
    <location>
        <begin position="68"/>
        <end position="88"/>
    </location>
</feature>
<comment type="caution">
    <text evidence="4">The sequence shown here is derived from an EMBL/GenBank/DDBJ whole genome shotgun (WGS) entry which is preliminary data.</text>
</comment>
<evidence type="ECO:0000313" key="4">
    <source>
        <dbReference type="EMBL" id="KHN73191.1"/>
    </source>
</evidence>
<evidence type="ECO:0000256" key="2">
    <source>
        <dbReference type="SAM" id="MobiDB-lite"/>
    </source>
</evidence>
<dbReference type="EMBL" id="JPKZ01003145">
    <property type="protein sequence ID" value="KHN73191.1"/>
    <property type="molecule type" value="Genomic_DNA"/>
</dbReference>
<dbReference type="InterPro" id="IPR057001">
    <property type="entry name" value="RYYR-CCHC"/>
</dbReference>
<name>A0A0B2UQD2_TOXCA</name>
<feature type="domain" description="RYYR-CCHC" evidence="3">
    <location>
        <begin position="102"/>
        <end position="170"/>
    </location>
</feature>
<feature type="coiled-coil region" evidence="1">
    <location>
        <begin position="256"/>
        <end position="290"/>
    </location>
</feature>
<evidence type="ECO:0000259" key="3">
    <source>
        <dbReference type="Pfam" id="PF23674"/>
    </source>
</evidence>
<keyword evidence="5" id="KW-1185">Reference proteome</keyword>
<sequence length="295" mass="33823">MEVQGGTPSTVKRRNGPHVDWNDEQVVAILRKMEEDKSIKWEEGCEMVKRITGSNISTMTLRRQLAKAQQRASIEGSQPEGSNSSKGTAKFEEEEMNWYFGLSKTGTKCLVVESEEGVRHYRRVCLGRDNGVEYFRCSCCDRLNMHGRKAIRFTNGRLTSSLRVEHDSRCLPLSPIASRSLQIDRQCRRDVKQGIMTPRQAWTKGQLDAQKSGIPEAFPSWKAVRSQYSAIVRRATQPVKSPRQYKAPRNNESSAVQELLSVVHNMEARMQQYEHRIQQLEDQLANRDIVVAYEY</sequence>
<accession>A0A0B2UQD2</accession>
<organism evidence="4 5">
    <name type="scientific">Toxocara canis</name>
    <name type="common">Canine roundworm</name>
    <dbReference type="NCBI Taxonomy" id="6265"/>
    <lineage>
        <taxon>Eukaryota</taxon>
        <taxon>Metazoa</taxon>
        <taxon>Ecdysozoa</taxon>
        <taxon>Nematoda</taxon>
        <taxon>Chromadorea</taxon>
        <taxon>Rhabditida</taxon>
        <taxon>Spirurina</taxon>
        <taxon>Ascaridomorpha</taxon>
        <taxon>Ascaridoidea</taxon>
        <taxon>Toxocaridae</taxon>
        <taxon>Toxocara</taxon>
    </lineage>
</organism>
<dbReference type="AlphaFoldDB" id="A0A0B2UQD2"/>
<evidence type="ECO:0000313" key="5">
    <source>
        <dbReference type="Proteomes" id="UP000031036"/>
    </source>
</evidence>
<dbReference type="Proteomes" id="UP000031036">
    <property type="component" value="Unassembled WGS sequence"/>
</dbReference>